<protein>
    <submittedName>
        <fullName evidence="7">Purine hydroxylase delta subunit apoprotein</fullName>
    </submittedName>
</protein>
<feature type="domain" description="2Fe-2S ferredoxin-type" evidence="6">
    <location>
        <begin position="1"/>
        <end position="77"/>
    </location>
</feature>
<dbReference type="PROSITE" id="PS51085">
    <property type="entry name" value="2FE2S_FER_2"/>
    <property type="match status" value="1"/>
</dbReference>
<dbReference type="FunFam" id="3.10.20.30:FF:000020">
    <property type="entry name" value="Xanthine dehydrogenase iron-sulfur subunit"/>
    <property type="match status" value="1"/>
</dbReference>
<dbReference type="SUPFAM" id="SSF47741">
    <property type="entry name" value="CO dehydrogenase ISP C-domain like"/>
    <property type="match status" value="1"/>
</dbReference>
<keyword evidence="3" id="KW-0560">Oxidoreductase</keyword>
<dbReference type="STRING" id="1122195.SAMN02745164_00149"/>
<evidence type="ECO:0000256" key="3">
    <source>
        <dbReference type="ARBA" id="ARBA00023002"/>
    </source>
</evidence>
<evidence type="ECO:0000256" key="4">
    <source>
        <dbReference type="ARBA" id="ARBA00023004"/>
    </source>
</evidence>
<proteinExistence type="predicted"/>
<evidence type="ECO:0000256" key="5">
    <source>
        <dbReference type="ARBA" id="ARBA00023014"/>
    </source>
</evidence>
<dbReference type="InterPro" id="IPR001041">
    <property type="entry name" value="2Fe-2S_ferredoxin-type"/>
</dbReference>
<dbReference type="EMBL" id="FQUI01000001">
    <property type="protein sequence ID" value="SHE28968.1"/>
    <property type="molecule type" value="Genomic_DNA"/>
</dbReference>
<dbReference type="SUPFAM" id="SSF54292">
    <property type="entry name" value="2Fe-2S ferredoxin-like"/>
    <property type="match status" value="1"/>
</dbReference>
<dbReference type="InterPro" id="IPR012675">
    <property type="entry name" value="Beta-grasp_dom_sf"/>
</dbReference>
<sequence length="156" mass="16699">MKITFTVNNESVEVEVKPNETLLDVLREKLYLTGAKEGCGNGECGACTVIYNGRPVNSCLVLAPEADGAVIETVEGLAKDNKLHPIQEAFVEANAFQCGYCTPGFIMSTKAMLEKVPNPTKEVVVERLAGNLCRCTGYTVILDAVKLAAQKMGGAE</sequence>
<organism evidence="7 8">
    <name type="scientific">Marinitoga hydrogenitolerans (strain DSM 16785 / JCM 12826 / AT1271)</name>
    <dbReference type="NCBI Taxonomy" id="1122195"/>
    <lineage>
        <taxon>Bacteria</taxon>
        <taxon>Thermotogati</taxon>
        <taxon>Thermotogota</taxon>
        <taxon>Thermotogae</taxon>
        <taxon>Petrotogales</taxon>
        <taxon>Petrotogaceae</taxon>
        <taxon>Marinitoga</taxon>
    </lineage>
</organism>
<dbReference type="Gene3D" id="1.10.150.120">
    <property type="entry name" value="[2Fe-2S]-binding domain"/>
    <property type="match status" value="1"/>
</dbReference>
<dbReference type="GO" id="GO:0016491">
    <property type="term" value="F:oxidoreductase activity"/>
    <property type="evidence" value="ECO:0007669"/>
    <property type="project" value="UniProtKB-KW"/>
</dbReference>
<evidence type="ECO:0000256" key="1">
    <source>
        <dbReference type="ARBA" id="ARBA00022714"/>
    </source>
</evidence>
<dbReference type="CDD" id="cd00207">
    <property type="entry name" value="fer2"/>
    <property type="match status" value="1"/>
</dbReference>
<dbReference type="Gene3D" id="3.10.20.30">
    <property type="match status" value="1"/>
</dbReference>
<dbReference type="GO" id="GO:0051537">
    <property type="term" value="F:2 iron, 2 sulfur cluster binding"/>
    <property type="evidence" value="ECO:0007669"/>
    <property type="project" value="UniProtKB-KW"/>
</dbReference>
<evidence type="ECO:0000256" key="2">
    <source>
        <dbReference type="ARBA" id="ARBA00022723"/>
    </source>
</evidence>
<keyword evidence="2" id="KW-0479">Metal-binding</keyword>
<reference evidence="7" key="1">
    <citation type="submission" date="2016-11" db="EMBL/GenBank/DDBJ databases">
        <authorList>
            <person name="Varghese N."/>
            <person name="Submissions S."/>
        </authorList>
    </citation>
    <scope>NUCLEOTIDE SEQUENCE [LARGE SCALE GENOMIC DNA]</scope>
    <source>
        <strain evidence="7">DSM 16785</strain>
    </source>
</reference>
<comment type="caution">
    <text evidence="7">The sequence shown here is derived from an EMBL/GenBank/DDBJ whole genome shotgun (WGS) entry which is preliminary data.</text>
</comment>
<keyword evidence="5" id="KW-0411">Iron-sulfur</keyword>
<name>A0A1M4S9X8_MARH1</name>
<keyword evidence="8" id="KW-1185">Reference proteome</keyword>
<evidence type="ECO:0000313" key="7">
    <source>
        <dbReference type="EMBL" id="SHE28968.1"/>
    </source>
</evidence>
<keyword evidence="4" id="KW-0408">Iron</keyword>
<dbReference type="OrthoDB" id="9796880at2"/>
<keyword evidence="1" id="KW-0001">2Fe-2S</keyword>
<dbReference type="InterPro" id="IPR002888">
    <property type="entry name" value="2Fe-2S-bd"/>
</dbReference>
<evidence type="ECO:0000313" key="8">
    <source>
        <dbReference type="Proteomes" id="UP000184334"/>
    </source>
</evidence>
<dbReference type="GO" id="GO:0046872">
    <property type="term" value="F:metal ion binding"/>
    <property type="evidence" value="ECO:0007669"/>
    <property type="project" value="UniProtKB-KW"/>
</dbReference>
<dbReference type="InterPro" id="IPR051452">
    <property type="entry name" value="Diverse_Oxidoreductases"/>
</dbReference>
<dbReference type="AlphaFoldDB" id="A0A1M4S9X8"/>
<dbReference type="PANTHER" id="PTHR44379:SF8">
    <property type="entry name" value="XANTHINE DEHYDROGENASE IRON-SULFUR-BINDING SUBUNIT XDHC-RELATED"/>
    <property type="match status" value="1"/>
</dbReference>
<dbReference type="PROSITE" id="PS00197">
    <property type="entry name" value="2FE2S_FER_1"/>
    <property type="match status" value="1"/>
</dbReference>
<dbReference type="Pfam" id="PF01799">
    <property type="entry name" value="Fer2_2"/>
    <property type="match status" value="1"/>
</dbReference>
<dbReference type="FunFam" id="1.10.150.120:FF:000003">
    <property type="entry name" value="Carbon monoxide dehydrogenase, small subunit"/>
    <property type="match status" value="1"/>
</dbReference>
<dbReference type="InterPro" id="IPR006058">
    <property type="entry name" value="2Fe2S_fd_BS"/>
</dbReference>
<dbReference type="InterPro" id="IPR036884">
    <property type="entry name" value="2Fe-2S-bd_dom_sf"/>
</dbReference>
<evidence type="ECO:0000259" key="6">
    <source>
        <dbReference type="PROSITE" id="PS51085"/>
    </source>
</evidence>
<dbReference type="RefSeq" id="WP_072862393.1">
    <property type="nucleotide sequence ID" value="NZ_FQUI01000001.1"/>
</dbReference>
<dbReference type="InterPro" id="IPR036010">
    <property type="entry name" value="2Fe-2S_ferredoxin-like_sf"/>
</dbReference>
<accession>A0A1M4S9X8</accession>
<dbReference type="Pfam" id="PF00111">
    <property type="entry name" value="Fer2"/>
    <property type="match status" value="1"/>
</dbReference>
<dbReference type="Proteomes" id="UP000184334">
    <property type="component" value="Unassembled WGS sequence"/>
</dbReference>
<gene>
    <name evidence="7" type="ORF">SAMN02745164_00149</name>
</gene>
<dbReference type="PANTHER" id="PTHR44379">
    <property type="entry name" value="OXIDOREDUCTASE WITH IRON-SULFUR SUBUNIT"/>
    <property type="match status" value="1"/>
</dbReference>